<evidence type="ECO:0000313" key="2">
    <source>
        <dbReference type="EMBL" id="MST62367.1"/>
    </source>
</evidence>
<dbReference type="EMBL" id="VUNE01000002">
    <property type="protein sequence ID" value="MST62367.1"/>
    <property type="molecule type" value="Genomic_DNA"/>
</dbReference>
<evidence type="ECO:0000256" key="1">
    <source>
        <dbReference type="SAM" id="Phobius"/>
    </source>
</evidence>
<keyword evidence="1" id="KW-1133">Transmembrane helix</keyword>
<evidence type="ECO:0000313" key="3">
    <source>
        <dbReference type="Proteomes" id="UP000440713"/>
    </source>
</evidence>
<reference evidence="2 3" key="1">
    <citation type="submission" date="2019-08" db="EMBL/GenBank/DDBJ databases">
        <title>In-depth cultivation of the pig gut microbiome towards novel bacterial diversity and tailored functional studies.</title>
        <authorList>
            <person name="Wylensek D."/>
            <person name="Hitch T.C.A."/>
            <person name="Clavel T."/>
        </authorList>
    </citation>
    <scope>NUCLEOTIDE SEQUENCE [LARGE SCALE GENOMIC DNA]</scope>
    <source>
        <strain evidence="2 3">WCA-SAB-591-4A-A</strain>
    </source>
</reference>
<feature type="transmembrane region" description="Helical" evidence="1">
    <location>
        <begin position="541"/>
        <end position="561"/>
    </location>
</feature>
<dbReference type="Proteomes" id="UP000440713">
    <property type="component" value="Unassembled WGS sequence"/>
</dbReference>
<proteinExistence type="predicted"/>
<feature type="transmembrane region" description="Helical" evidence="1">
    <location>
        <begin position="436"/>
        <end position="460"/>
    </location>
</feature>
<keyword evidence="1" id="KW-0472">Membrane</keyword>
<feature type="transmembrane region" description="Helical" evidence="1">
    <location>
        <begin position="49"/>
        <end position="69"/>
    </location>
</feature>
<feature type="transmembrane region" description="Helical" evidence="1">
    <location>
        <begin position="192"/>
        <end position="213"/>
    </location>
</feature>
<feature type="transmembrane region" description="Helical" evidence="1">
    <location>
        <begin position="81"/>
        <end position="102"/>
    </location>
</feature>
<sequence>MKNLLKNQAFKHLFFINLLYANPSYTSSLKKKHKYRYNPKLIYSDILKYSYILGTIIMVVVYTPIFIPINFSVLPFLLDYSLGFFLLMNILQTFTFFFNVFYESRDSESYMPLPIPEKMVFTAKMAVIGLATAQLSIPILPLVIVFNVYNGMNIVLSLIYGILAFIIFGGAVVAINSLLMQFMVKTAILSKFKTSIITFMSLAGIFLNVFVIFKLQRYNSNISQEVLKKGKVVFGPISKLMANGVLQGIMLLVIAVVVIAVILFVSRGSEKSFYSSVRLIQGNTKSGKNGNARKRNILSSYNSDNENTKGGIVFDGEDTVRDSVVQRTRKKRFKKAKFGMFRYNLGLINDSTLITQSIVLPSFMPVMTIAPMMISNSAEITNVFRNNQIVFVLLIPLAIGLIVSIYPTNLCSVIVSLDRENYNYFMALPIDRRKYFFSKLQFSLLFTILVPLIMMIGLFWYLKINILLSIVGILVLIVVTASASIHWLIFDYKNVLINWHSVNEIQNRLPRYITILVFMILISMIIVSSALIYGVSLLGSSGGVIGIVIAILTVIVGFSIYRLRKFLKQII</sequence>
<protein>
    <recommendedName>
        <fullName evidence="4">ABC-2 type transport system permease protein</fullName>
    </recommendedName>
</protein>
<organism evidence="2 3">
    <name type="scientific">Peptostreptococcus porci</name>
    <dbReference type="NCBI Taxonomy" id="2652282"/>
    <lineage>
        <taxon>Bacteria</taxon>
        <taxon>Bacillati</taxon>
        <taxon>Bacillota</taxon>
        <taxon>Clostridia</taxon>
        <taxon>Peptostreptococcales</taxon>
        <taxon>Peptostreptococcaceae</taxon>
        <taxon>Peptostreptococcus</taxon>
    </lineage>
</organism>
<keyword evidence="1" id="KW-0812">Transmembrane</keyword>
<comment type="caution">
    <text evidence="2">The sequence shown here is derived from an EMBL/GenBank/DDBJ whole genome shotgun (WGS) entry which is preliminary data.</text>
</comment>
<feature type="transmembrane region" description="Helical" evidence="1">
    <location>
        <begin position="245"/>
        <end position="265"/>
    </location>
</feature>
<feature type="transmembrane region" description="Helical" evidence="1">
    <location>
        <begin position="511"/>
        <end position="535"/>
    </location>
</feature>
<feature type="transmembrane region" description="Helical" evidence="1">
    <location>
        <begin position="466"/>
        <end position="490"/>
    </location>
</feature>
<feature type="transmembrane region" description="Helical" evidence="1">
    <location>
        <begin position="389"/>
        <end position="415"/>
    </location>
</feature>
<keyword evidence="3" id="KW-1185">Reference proteome</keyword>
<gene>
    <name evidence="2" type="ORF">FYJ71_05165</name>
</gene>
<dbReference type="AlphaFoldDB" id="A0A6N7XG82"/>
<feature type="transmembrane region" description="Helical" evidence="1">
    <location>
        <begin position="158"/>
        <end position="180"/>
    </location>
</feature>
<name>A0A6N7XG82_9FIRM</name>
<feature type="transmembrane region" description="Helical" evidence="1">
    <location>
        <begin position="123"/>
        <end position="146"/>
    </location>
</feature>
<dbReference type="RefSeq" id="WP_154537759.1">
    <property type="nucleotide sequence ID" value="NZ_VUNE01000002.1"/>
</dbReference>
<evidence type="ECO:0008006" key="4">
    <source>
        <dbReference type="Google" id="ProtNLM"/>
    </source>
</evidence>
<feature type="transmembrane region" description="Helical" evidence="1">
    <location>
        <begin position="341"/>
        <end position="369"/>
    </location>
</feature>
<accession>A0A6N7XG82</accession>